<dbReference type="PANTHER" id="PTHR13691:SF5">
    <property type="entry name" value="LARGE RIBOSOMAL SUBUNIT PROTEIN UL2M"/>
    <property type="match status" value="1"/>
</dbReference>
<dbReference type="AlphaFoldDB" id="A0A1F6BUH1"/>
<dbReference type="STRING" id="1798474.A2118_04075"/>
<dbReference type="Pfam" id="PF03947">
    <property type="entry name" value="Ribosomal_L2_C"/>
    <property type="match status" value="1"/>
</dbReference>
<dbReference type="SUPFAM" id="SSF50249">
    <property type="entry name" value="Nucleic acid-binding proteins"/>
    <property type="match status" value="1"/>
</dbReference>
<dbReference type="InterPro" id="IPR014722">
    <property type="entry name" value="Rib_uL2_dom2"/>
</dbReference>
<evidence type="ECO:0000259" key="7">
    <source>
        <dbReference type="SMART" id="SM01382"/>
    </source>
</evidence>
<dbReference type="GO" id="GO:0016740">
    <property type="term" value="F:transferase activity"/>
    <property type="evidence" value="ECO:0007669"/>
    <property type="project" value="InterPro"/>
</dbReference>
<evidence type="ECO:0000256" key="5">
    <source>
        <dbReference type="HAMAP-Rule" id="MF_01320"/>
    </source>
</evidence>
<dbReference type="PIRSF" id="PIRSF002158">
    <property type="entry name" value="Ribosomal_L2"/>
    <property type="match status" value="1"/>
</dbReference>
<keyword evidence="2 5" id="KW-0689">Ribosomal protein</keyword>
<dbReference type="PANTHER" id="PTHR13691">
    <property type="entry name" value="RIBOSOMAL PROTEIN L2"/>
    <property type="match status" value="1"/>
</dbReference>
<feature type="compositionally biased region" description="Basic residues" evidence="6">
    <location>
        <begin position="28"/>
        <end position="37"/>
    </location>
</feature>
<dbReference type="InterPro" id="IPR022666">
    <property type="entry name" value="Ribosomal_uL2_RNA-bd_dom"/>
</dbReference>
<reference evidence="9 10" key="1">
    <citation type="journal article" date="2016" name="Nat. Commun.">
        <title>Thousands of microbial genomes shed light on interconnected biogeochemical processes in an aquifer system.</title>
        <authorList>
            <person name="Anantharaman K."/>
            <person name="Brown C.T."/>
            <person name="Hug L.A."/>
            <person name="Sharon I."/>
            <person name="Castelle C.J."/>
            <person name="Probst A.J."/>
            <person name="Thomas B.C."/>
            <person name="Singh A."/>
            <person name="Wilkins M.J."/>
            <person name="Karaoz U."/>
            <person name="Brodie E.L."/>
            <person name="Williams K.H."/>
            <person name="Hubbard S.S."/>
            <person name="Banfield J.F."/>
        </authorList>
    </citation>
    <scope>NUCLEOTIDE SEQUENCE [LARGE SCALE GENOMIC DNA]</scope>
</reference>
<feature type="compositionally biased region" description="Basic and acidic residues" evidence="6">
    <location>
        <begin position="228"/>
        <end position="238"/>
    </location>
</feature>
<dbReference type="GO" id="GO:0002181">
    <property type="term" value="P:cytoplasmic translation"/>
    <property type="evidence" value="ECO:0007669"/>
    <property type="project" value="TreeGrafter"/>
</dbReference>
<comment type="caution">
    <text evidence="9">The sequence shown here is derived from an EMBL/GenBank/DDBJ whole genome shotgun (WGS) entry which is preliminary data.</text>
</comment>
<dbReference type="SMART" id="SM01382">
    <property type="entry name" value="Ribosomal_L2_C"/>
    <property type="match status" value="1"/>
</dbReference>
<evidence type="ECO:0000256" key="1">
    <source>
        <dbReference type="ARBA" id="ARBA00005636"/>
    </source>
</evidence>
<gene>
    <name evidence="5" type="primary">rplB</name>
    <name evidence="9" type="ORF">A2118_04075</name>
</gene>
<feature type="region of interest" description="Disordered" evidence="6">
    <location>
        <begin position="28"/>
        <end position="60"/>
    </location>
</feature>
<dbReference type="InterPro" id="IPR014726">
    <property type="entry name" value="Ribosomal_uL2_dom3"/>
</dbReference>
<dbReference type="FunFam" id="2.30.30.30:FF:000001">
    <property type="entry name" value="50S ribosomal protein L2"/>
    <property type="match status" value="1"/>
</dbReference>
<feature type="compositionally biased region" description="Basic residues" evidence="6">
    <location>
        <begin position="240"/>
        <end position="249"/>
    </location>
</feature>
<evidence type="ECO:0000256" key="3">
    <source>
        <dbReference type="ARBA" id="ARBA00023274"/>
    </source>
</evidence>
<name>A0A1F6BUH1_9BACT</name>
<evidence type="ECO:0000313" key="10">
    <source>
        <dbReference type="Proteomes" id="UP000179014"/>
    </source>
</evidence>
<keyword evidence="3 5" id="KW-0687">Ribonucleoprotein</keyword>
<organism evidence="9 10">
    <name type="scientific">Candidatus Kaiserbacteria bacterium GWA2_50_9</name>
    <dbReference type="NCBI Taxonomy" id="1798474"/>
    <lineage>
        <taxon>Bacteria</taxon>
        <taxon>Candidatus Kaiseribacteriota</taxon>
    </lineage>
</organism>
<dbReference type="Gene3D" id="2.30.30.30">
    <property type="match status" value="1"/>
</dbReference>
<comment type="subunit">
    <text evidence="5">Part of the 50S ribosomal subunit. Forms a bridge to the 30S subunit in the 70S ribosome.</text>
</comment>
<dbReference type="GO" id="GO:0019843">
    <property type="term" value="F:rRNA binding"/>
    <property type="evidence" value="ECO:0007669"/>
    <property type="project" value="UniProtKB-UniRule"/>
</dbReference>
<dbReference type="InterPro" id="IPR002171">
    <property type="entry name" value="Ribosomal_uL2"/>
</dbReference>
<proteinExistence type="inferred from homology"/>
<dbReference type="SUPFAM" id="SSF50104">
    <property type="entry name" value="Translation proteins SH3-like domain"/>
    <property type="match status" value="1"/>
</dbReference>
<dbReference type="Gene3D" id="2.40.50.140">
    <property type="entry name" value="Nucleic acid-binding proteins"/>
    <property type="match status" value="1"/>
</dbReference>
<evidence type="ECO:0000256" key="4">
    <source>
        <dbReference type="ARBA" id="ARBA00035242"/>
    </source>
</evidence>
<keyword evidence="5" id="KW-0699">rRNA-binding</keyword>
<dbReference type="InterPro" id="IPR008991">
    <property type="entry name" value="Translation_prot_SH3-like_sf"/>
</dbReference>
<evidence type="ECO:0000256" key="6">
    <source>
        <dbReference type="SAM" id="MobiDB-lite"/>
    </source>
</evidence>
<comment type="function">
    <text evidence="5">One of the primary rRNA binding proteins. Required for association of the 30S and 50S subunits to form the 70S ribosome, for tRNA binding and peptide bond formation. It has been suggested to have peptidyltransferase activity; this is somewhat controversial. Makes several contacts with the 16S rRNA in the 70S ribosome.</text>
</comment>
<dbReference type="InterPro" id="IPR022671">
    <property type="entry name" value="Ribosomal_uL2_CS"/>
</dbReference>
<dbReference type="FunFam" id="4.10.950.10:FF:000001">
    <property type="entry name" value="50S ribosomal protein L2"/>
    <property type="match status" value="1"/>
</dbReference>
<feature type="domain" description="Large ribosomal subunit protein uL2 RNA-binding" evidence="8">
    <location>
        <begin position="41"/>
        <end position="117"/>
    </location>
</feature>
<dbReference type="GO" id="GO:0015934">
    <property type="term" value="C:large ribosomal subunit"/>
    <property type="evidence" value="ECO:0007669"/>
    <property type="project" value="InterPro"/>
</dbReference>
<sequence>MKTYKPTSKSRRHMTTLPYKELLSGHAPHKPLLKKKSSQGGRNAFGRITTRHQGGGHKKRFRDVDFKYDKKNIPAKIETVEYDPFRSAFIGLALYRDGARRYVVLPKEVGVGSTFLVSEDAPLTPGNRLPLGKIPVGTFIYNIELQPGAGSVLVRSAGNFAEVVAHDAGYAQVKLPSTEIRKVSDLAWASVGAVGNEEYNLVVIGKAGRSRWMGIRPTVRGTAMNPVDHPHGGGEGRQGRGLRRAKSKWGKPTGKGQKTRTPKKYSNVHIITRRKVGKNRKG</sequence>
<dbReference type="InterPro" id="IPR022669">
    <property type="entry name" value="Ribosomal_uL2_C"/>
</dbReference>
<dbReference type="NCBIfam" id="TIGR01171">
    <property type="entry name" value="rplB_bact"/>
    <property type="match status" value="1"/>
</dbReference>
<dbReference type="Pfam" id="PF00181">
    <property type="entry name" value="Ribosomal_L2_N"/>
    <property type="match status" value="1"/>
</dbReference>
<keyword evidence="5" id="KW-0694">RNA-binding</keyword>
<protein>
    <recommendedName>
        <fullName evidence="4 5">Large ribosomal subunit protein uL2</fullName>
    </recommendedName>
</protein>
<accession>A0A1F6BUH1</accession>
<dbReference type="HAMAP" id="MF_01320_B">
    <property type="entry name" value="Ribosomal_uL2_B"/>
    <property type="match status" value="1"/>
</dbReference>
<dbReference type="InterPro" id="IPR012340">
    <property type="entry name" value="NA-bd_OB-fold"/>
</dbReference>
<feature type="region of interest" description="Disordered" evidence="6">
    <location>
        <begin position="220"/>
        <end position="267"/>
    </location>
</feature>
<evidence type="ECO:0000313" key="9">
    <source>
        <dbReference type="EMBL" id="OGG40561.1"/>
    </source>
</evidence>
<feature type="domain" description="Large ribosomal subunit protein uL2 C-terminal" evidence="7">
    <location>
        <begin position="123"/>
        <end position="252"/>
    </location>
</feature>
<evidence type="ECO:0000256" key="2">
    <source>
        <dbReference type="ARBA" id="ARBA00022980"/>
    </source>
</evidence>
<dbReference type="GO" id="GO:0003735">
    <property type="term" value="F:structural constituent of ribosome"/>
    <property type="evidence" value="ECO:0007669"/>
    <property type="project" value="InterPro"/>
</dbReference>
<dbReference type="Proteomes" id="UP000179014">
    <property type="component" value="Unassembled WGS sequence"/>
</dbReference>
<dbReference type="Gene3D" id="4.10.950.10">
    <property type="entry name" value="Ribosomal protein L2, domain 3"/>
    <property type="match status" value="1"/>
</dbReference>
<dbReference type="InterPro" id="IPR005880">
    <property type="entry name" value="Ribosomal_uL2_bac/org-type"/>
</dbReference>
<comment type="similarity">
    <text evidence="1 5">Belongs to the universal ribosomal protein uL2 family.</text>
</comment>
<evidence type="ECO:0000259" key="8">
    <source>
        <dbReference type="SMART" id="SM01383"/>
    </source>
</evidence>
<dbReference type="PROSITE" id="PS00467">
    <property type="entry name" value="RIBOSOMAL_L2"/>
    <property type="match status" value="1"/>
</dbReference>
<dbReference type="SMART" id="SM01383">
    <property type="entry name" value="Ribosomal_L2"/>
    <property type="match status" value="1"/>
</dbReference>
<dbReference type="EMBL" id="MFKN01000029">
    <property type="protein sequence ID" value="OGG40561.1"/>
    <property type="molecule type" value="Genomic_DNA"/>
</dbReference>